<evidence type="ECO:0000256" key="1">
    <source>
        <dbReference type="ARBA" id="ARBA00022729"/>
    </source>
</evidence>
<accession>A0A831THB8</accession>
<reference evidence="5" key="1">
    <citation type="journal article" date="2020" name="mSystems">
        <title>Genome- and Community-Level Interaction Insights into Carbon Utilization and Element Cycling Functions of Hydrothermarchaeota in Hydrothermal Sediment.</title>
        <authorList>
            <person name="Zhou Z."/>
            <person name="Liu Y."/>
            <person name="Xu W."/>
            <person name="Pan J."/>
            <person name="Luo Z.H."/>
            <person name="Li M."/>
        </authorList>
    </citation>
    <scope>NUCLEOTIDE SEQUENCE [LARGE SCALE GENOMIC DNA]</scope>
    <source>
        <strain evidence="5">SpSt-210</strain>
    </source>
</reference>
<dbReference type="Pfam" id="PF17957">
    <property type="entry name" value="Big_7"/>
    <property type="match status" value="1"/>
</dbReference>
<keyword evidence="3" id="KW-1133">Transmembrane helix</keyword>
<evidence type="ECO:0000313" key="5">
    <source>
        <dbReference type="EMBL" id="HEG92316.1"/>
    </source>
</evidence>
<dbReference type="CDD" id="cd00063">
    <property type="entry name" value="FN3"/>
    <property type="match status" value="1"/>
</dbReference>
<proteinExistence type="predicted"/>
<dbReference type="InterPro" id="IPR013783">
    <property type="entry name" value="Ig-like_fold"/>
</dbReference>
<gene>
    <name evidence="5" type="ORF">ENP34_12920</name>
</gene>
<dbReference type="Pfam" id="PF00041">
    <property type="entry name" value="fn3"/>
    <property type="match status" value="1"/>
</dbReference>
<dbReference type="InterPro" id="IPR029052">
    <property type="entry name" value="Metallo-depent_PP-like"/>
</dbReference>
<dbReference type="EMBL" id="DSIY01000300">
    <property type="protein sequence ID" value="HEG92316.1"/>
    <property type="molecule type" value="Genomic_DNA"/>
</dbReference>
<organism evidence="5">
    <name type="scientific">Thermorudis peleae</name>
    <dbReference type="NCBI Taxonomy" id="1382356"/>
    <lineage>
        <taxon>Bacteria</taxon>
        <taxon>Pseudomonadati</taxon>
        <taxon>Thermomicrobiota</taxon>
        <taxon>Thermomicrobia</taxon>
        <taxon>Thermomicrobia incertae sedis</taxon>
        <taxon>Thermorudis</taxon>
    </lineage>
</organism>
<dbReference type="AlphaFoldDB" id="A0A831THB8"/>
<feature type="region of interest" description="Disordered" evidence="2">
    <location>
        <begin position="141"/>
        <end position="162"/>
    </location>
</feature>
<dbReference type="InterPro" id="IPR036116">
    <property type="entry name" value="FN3_sf"/>
</dbReference>
<feature type="domain" description="Fibronectin type-III" evidence="4">
    <location>
        <begin position="432"/>
        <end position="518"/>
    </location>
</feature>
<dbReference type="PROSITE" id="PS50853">
    <property type="entry name" value="FN3"/>
    <property type="match status" value="1"/>
</dbReference>
<evidence type="ECO:0000256" key="2">
    <source>
        <dbReference type="SAM" id="MobiDB-lite"/>
    </source>
</evidence>
<keyword evidence="3" id="KW-0812">Transmembrane</keyword>
<dbReference type="Gene3D" id="2.60.40.10">
    <property type="entry name" value="Immunoglobulins"/>
    <property type="match status" value="2"/>
</dbReference>
<comment type="caution">
    <text evidence="5">The sequence shown here is derived from an EMBL/GenBank/DDBJ whole genome shotgun (WGS) entry which is preliminary data.</text>
</comment>
<evidence type="ECO:0000256" key="3">
    <source>
        <dbReference type="SAM" id="Phobius"/>
    </source>
</evidence>
<protein>
    <recommendedName>
        <fullName evidence="4">Fibronectin type-III domain-containing protein</fullName>
    </recommendedName>
</protein>
<dbReference type="InterPro" id="IPR003961">
    <property type="entry name" value="FN3_dom"/>
</dbReference>
<sequence>MRSGLLSWRLGILLLLVCLAGLPAGIPVLAQAESCASSSPPQGGYQIELCIVEPAAGTTLEGVRPISANVTASGSDPGVRRVTFYLDGAYLLTDYEAPYEFLLPTDRFVDGPHRLEAQALLRDDFVSNRAAITVHFQNGITEPPETQPARFTPTTGRPPEPGRPVIVAAVGDGASGETAAQQVTDLIASWNPNLLLYLGDVYEEGTPVEFYNWYGVGDRFYGRFREITNPTVGDHEHEGGVAPGYYDYWGAVPDAYRFEVAGWRIISLNSNKQVTPGSPQFGWLEQELRDHPVPCTIVFLHHPIYSIGTQGSSLRVEGLWPLLVLHGVDLVLSGHDHNYQRWVPLDSSGNPSPTGVTQFVVGTGGHGIRAFAAHDDRLAKGIDAVPLAFGALRLELNPDGARFEFINVNGHVLDSGSVPCRPEQADTSVPEAPQGLAANRVGPNRVDLNWTTTTDNVGVTGYEIYRNGVLVATTDTTTTYSDLSVDEGSAYAYTVRARDAAGNRSPESEPAVVSAQVPVTWSFLDRAGTPVNLERIQSMTLRKCQGERLVFTAQQLREPQDLASSQVVFGHGTVSEEDLHYTVEEVIVDGKNVLAPGQTTFTPRREREWQIVLELHRVRFRVADRLVGSPLAGVRMAIESPDGHLTALTTGLRGQATIELPPGEYRVIIDGPLLASTRTIVVDGPLSVEFALFTVLDVALLLGLPAAAALLIAALLVGRFLTVRQSPARPWRQR</sequence>
<keyword evidence="3" id="KW-0472">Membrane</keyword>
<feature type="transmembrane region" description="Helical" evidence="3">
    <location>
        <begin position="690"/>
        <end position="717"/>
    </location>
</feature>
<dbReference type="GO" id="GO:0003993">
    <property type="term" value="F:acid phosphatase activity"/>
    <property type="evidence" value="ECO:0007669"/>
    <property type="project" value="InterPro"/>
</dbReference>
<dbReference type="PANTHER" id="PTHR22953">
    <property type="entry name" value="ACID PHOSPHATASE RELATED"/>
    <property type="match status" value="1"/>
</dbReference>
<dbReference type="SUPFAM" id="SSF49265">
    <property type="entry name" value="Fibronectin type III"/>
    <property type="match status" value="1"/>
</dbReference>
<dbReference type="InterPro" id="IPR004843">
    <property type="entry name" value="Calcineurin-like_PHP"/>
</dbReference>
<name>A0A831THB8_9BACT</name>
<dbReference type="SUPFAM" id="SSF56300">
    <property type="entry name" value="Metallo-dependent phosphatases"/>
    <property type="match status" value="1"/>
</dbReference>
<dbReference type="SMART" id="SM00060">
    <property type="entry name" value="FN3"/>
    <property type="match status" value="1"/>
</dbReference>
<evidence type="ECO:0000259" key="4">
    <source>
        <dbReference type="PROSITE" id="PS50853"/>
    </source>
</evidence>
<dbReference type="Gene3D" id="3.60.21.10">
    <property type="match status" value="1"/>
</dbReference>
<keyword evidence="1" id="KW-0732">Signal</keyword>
<dbReference type="Pfam" id="PF00149">
    <property type="entry name" value="Metallophos"/>
    <property type="match status" value="1"/>
</dbReference>
<dbReference type="InterPro" id="IPR039331">
    <property type="entry name" value="PAPs-like"/>
</dbReference>
<dbReference type="PANTHER" id="PTHR22953:SF153">
    <property type="entry name" value="PURPLE ACID PHOSPHATASE"/>
    <property type="match status" value="1"/>
</dbReference>